<protein>
    <submittedName>
        <fullName evidence="1">Uncharacterized protein</fullName>
    </submittedName>
</protein>
<organism evidence="1">
    <name type="scientific">marine sediment metagenome</name>
    <dbReference type="NCBI Taxonomy" id="412755"/>
    <lineage>
        <taxon>unclassified sequences</taxon>
        <taxon>metagenomes</taxon>
        <taxon>ecological metagenomes</taxon>
    </lineage>
</organism>
<evidence type="ECO:0000313" key="1">
    <source>
        <dbReference type="EMBL" id="KKN05148.1"/>
    </source>
</evidence>
<proteinExistence type="predicted"/>
<accession>A0A0F9QIJ7</accession>
<name>A0A0F9QIJ7_9ZZZZ</name>
<comment type="caution">
    <text evidence="1">The sequence shown here is derived from an EMBL/GenBank/DDBJ whole genome shotgun (WGS) entry which is preliminary data.</text>
</comment>
<sequence>MAQSGAFALGTGYFFIVVDRAWLNGKYLRFRWTGTITTASVDVLIYDGAYDRSSDVDFPSGAPIATKGNGLLQTVITAAASFGWETRDLQTNLGAGSEEFCTVFFRARDHTSPGDVLLDLDWLEINSGVGGAGAFYDEQFTDVVTMERTGTFGDYGYISIGTAIPMDSVELACGFEVGQGSADLSASFISAQWQEDLPAQFTVRQAASQDLGASFDGQAVQSLSAGFIVRPLVELDLTGSLVVRTSISTVLPAGFAVRRDASGDLAASLEVNWIGDLKAGFRVEKIYDLRGTAGLAFYWWGANNPPEALNQLRLETPTGFWYSDFIDGPERLRHVFIPWGSFTWVSAEQRYLEPHRHGFNEPDKSQIDAILFTIHTTGVRRIDYIYAPLMNEFICKFIVRHSDALNLSAGFAARRSNLDNMPGELVARHASSVELGAGFRVGQEVLDLASAFRANIERLALPAKFSVMQSEIEDFEDAILVDHYQHYSGNGFRDSNFPHTGTYSWRTRAGQNDIFDISNGDTLAYAKVEVWTRYGNGTRKIELLDSAFNTLAQTTWGFISGYHQKSVEYTGAVKYFRITCPAGGNSGLWTDDIEIKWT</sequence>
<gene>
    <name evidence="1" type="ORF">LCGC14_1090210</name>
</gene>
<dbReference type="EMBL" id="LAZR01004837">
    <property type="protein sequence ID" value="KKN05148.1"/>
    <property type="molecule type" value="Genomic_DNA"/>
</dbReference>
<reference evidence="1" key="1">
    <citation type="journal article" date="2015" name="Nature">
        <title>Complex archaea that bridge the gap between prokaryotes and eukaryotes.</title>
        <authorList>
            <person name="Spang A."/>
            <person name="Saw J.H."/>
            <person name="Jorgensen S.L."/>
            <person name="Zaremba-Niedzwiedzka K."/>
            <person name="Martijn J."/>
            <person name="Lind A.E."/>
            <person name="van Eijk R."/>
            <person name="Schleper C."/>
            <person name="Guy L."/>
            <person name="Ettema T.J."/>
        </authorList>
    </citation>
    <scope>NUCLEOTIDE SEQUENCE</scope>
</reference>
<dbReference type="AlphaFoldDB" id="A0A0F9QIJ7"/>